<feature type="region of interest" description="Disordered" evidence="1">
    <location>
        <begin position="326"/>
        <end position="347"/>
    </location>
</feature>
<evidence type="ECO:0000313" key="3">
    <source>
        <dbReference type="Proteomes" id="UP000799772"/>
    </source>
</evidence>
<keyword evidence="3" id="KW-1185">Reference proteome</keyword>
<evidence type="ECO:0000313" key="2">
    <source>
        <dbReference type="EMBL" id="KAF2092403.1"/>
    </source>
</evidence>
<proteinExistence type="predicted"/>
<dbReference type="EMBL" id="ML978147">
    <property type="protein sequence ID" value="KAF2092403.1"/>
    <property type="molecule type" value="Genomic_DNA"/>
</dbReference>
<protein>
    <submittedName>
        <fullName evidence="2">Uncharacterized protein</fullName>
    </submittedName>
</protein>
<dbReference type="AlphaFoldDB" id="A0A9P4I2Q3"/>
<reference evidence="2" key="1">
    <citation type="journal article" date="2020" name="Stud. Mycol.">
        <title>101 Dothideomycetes genomes: a test case for predicting lifestyles and emergence of pathogens.</title>
        <authorList>
            <person name="Haridas S."/>
            <person name="Albert R."/>
            <person name="Binder M."/>
            <person name="Bloem J."/>
            <person name="Labutti K."/>
            <person name="Salamov A."/>
            <person name="Andreopoulos B."/>
            <person name="Baker S."/>
            <person name="Barry K."/>
            <person name="Bills G."/>
            <person name="Bluhm B."/>
            <person name="Cannon C."/>
            <person name="Castanera R."/>
            <person name="Culley D."/>
            <person name="Daum C."/>
            <person name="Ezra D."/>
            <person name="Gonzalez J."/>
            <person name="Henrissat B."/>
            <person name="Kuo A."/>
            <person name="Liang C."/>
            <person name="Lipzen A."/>
            <person name="Lutzoni F."/>
            <person name="Magnuson J."/>
            <person name="Mondo S."/>
            <person name="Nolan M."/>
            <person name="Ohm R."/>
            <person name="Pangilinan J."/>
            <person name="Park H.-J."/>
            <person name="Ramirez L."/>
            <person name="Alfaro M."/>
            <person name="Sun H."/>
            <person name="Tritt A."/>
            <person name="Yoshinaga Y."/>
            <person name="Zwiers L.-H."/>
            <person name="Turgeon B."/>
            <person name="Goodwin S."/>
            <person name="Spatafora J."/>
            <person name="Crous P."/>
            <person name="Grigoriev I."/>
        </authorList>
    </citation>
    <scope>NUCLEOTIDE SEQUENCE</scope>
    <source>
        <strain evidence="2">CBS 133067</strain>
    </source>
</reference>
<accession>A0A9P4I2Q3</accession>
<evidence type="ECO:0000256" key="1">
    <source>
        <dbReference type="SAM" id="MobiDB-lite"/>
    </source>
</evidence>
<gene>
    <name evidence="2" type="ORF">NA57DRAFT_82370</name>
</gene>
<name>A0A9P4I2Q3_9PEZI</name>
<comment type="caution">
    <text evidence="2">The sequence shown here is derived from an EMBL/GenBank/DDBJ whole genome shotgun (WGS) entry which is preliminary data.</text>
</comment>
<organism evidence="2 3">
    <name type="scientific">Rhizodiscina lignyota</name>
    <dbReference type="NCBI Taxonomy" id="1504668"/>
    <lineage>
        <taxon>Eukaryota</taxon>
        <taxon>Fungi</taxon>
        <taxon>Dikarya</taxon>
        <taxon>Ascomycota</taxon>
        <taxon>Pezizomycotina</taxon>
        <taxon>Dothideomycetes</taxon>
        <taxon>Pleosporomycetidae</taxon>
        <taxon>Aulographales</taxon>
        <taxon>Rhizodiscinaceae</taxon>
        <taxon>Rhizodiscina</taxon>
    </lineage>
</organism>
<sequence>MGISSRNSLTILDSIGFGSNVDSSLDAVMTEEGNIYGIAAGTDIPFVDPSFGPDTLSLSNMDMSTVPLMSHFDAPVVQPGASELSGIGQVSPKILTQPITGGMASECTAEVSTSNTESPREQSIDLQLSELFRMLVLHKNTHPPLSIHSSGQSFNFPANATGDNSSNPTCRAHGLDGSNRPNMPSISEVFHFTQRLTDLYSDLASMVGAPIPACQVLPGDPRRKSQDAATKSSVSQATILVALSCHHQIVSIWEQTFAHTNEMVRCGIFNSSEYHGSACLPLKIGSFVTASKSSVWSAVVSLIADLIYSLEQSFGRLTDSIRENSTDHNAHLNTDSPDGNPTAPPSATGIDATFLETLVPVCEVAHSRSAGLMDKLNLIREVLTDNGLLK</sequence>
<dbReference type="Proteomes" id="UP000799772">
    <property type="component" value="Unassembled WGS sequence"/>
</dbReference>